<evidence type="ECO:0000313" key="3">
    <source>
        <dbReference type="Proteomes" id="UP000242367"/>
    </source>
</evidence>
<dbReference type="Pfam" id="PF00106">
    <property type="entry name" value="adh_short"/>
    <property type="match status" value="1"/>
</dbReference>
<comment type="caution">
    <text evidence="2">The sequence shown here is derived from an EMBL/GenBank/DDBJ whole genome shotgun (WGS) entry which is preliminary data.</text>
</comment>
<dbReference type="InterPro" id="IPR002347">
    <property type="entry name" value="SDR_fam"/>
</dbReference>
<accession>A0A2P4UQT6</accession>
<evidence type="ECO:0000256" key="1">
    <source>
        <dbReference type="ARBA" id="ARBA00023002"/>
    </source>
</evidence>
<dbReference type="EC" id="1.1.1.100" evidence="2"/>
<dbReference type="PRINTS" id="PR00081">
    <property type="entry name" value="GDHRDH"/>
</dbReference>
<dbReference type="GO" id="GO:0004316">
    <property type="term" value="F:3-oxoacyl-[acyl-carrier-protein] reductase (NADPH) activity"/>
    <property type="evidence" value="ECO:0007669"/>
    <property type="project" value="UniProtKB-EC"/>
</dbReference>
<protein>
    <submittedName>
        <fullName evidence="2">3-oxoacyl-[acyl-carrier-protein] reductase FabG</fullName>
        <ecNumber evidence="2">1.1.1.100</ecNumber>
    </submittedName>
</protein>
<gene>
    <name evidence="2" type="primary">fabG_5</name>
    <name evidence="2" type="ORF">BTM25_18310</name>
</gene>
<dbReference type="Gene3D" id="3.40.50.720">
    <property type="entry name" value="NAD(P)-binding Rossmann-like Domain"/>
    <property type="match status" value="1"/>
</dbReference>
<dbReference type="InterPro" id="IPR036291">
    <property type="entry name" value="NAD(P)-bd_dom_sf"/>
</dbReference>
<evidence type="ECO:0000313" key="2">
    <source>
        <dbReference type="EMBL" id="POM27417.1"/>
    </source>
</evidence>
<dbReference type="PANTHER" id="PTHR43157">
    <property type="entry name" value="PHOSPHATIDYLINOSITOL-GLYCAN BIOSYNTHESIS CLASS F PROTEIN-RELATED"/>
    <property type="match status" value="1"/>
</dbReference>
<sequence>MEKIAVVTGASSGIGREVARALARRGFRVGMVGRSEVRGADAAAAVRADAPDARIETFFGDLSSRAEVRGLAERILDRYPRLDVLVNNAGVHLRRAKVSVDGFDRMVATNHLGPFLLTGLLRDLLVKSAPSRIVVVASEAYRRAGTLDPARFAEPGVYGAGGSHRVYARTKLLNVLFAAELADRLAGTGVAVHALCPGPVATGLGRDLPVPSRTGALLARTPLLRTPEQAARAVVRLAADPGYDTGTGYHASVRPARLLRASPAVRDPALRRAVWERSEQLVGLPSR</sequence>
<dbReference type="AlphaFoldDB" id="A0A2P4UQT6"/>
<dbReference type="PANTHER" id="PTHR43157:SF31">
    <property type="entry name" value="PHOSPHATIDYLINOSITOL-GLYCAN BIOSYNTHESIS CLASS F PROTEIN"/>
    <property type="match status" value="1"/>
</dbReference>
<name>A0A2P4UQT6_9ACTN</name>
<keyword evidence="3" id="KW-1185">Reference proteome</keyword>
<keyword evidence="1 2" id="KW-0560">Oxidoreductase</keyword>
<dbReference type="EMBL" id="MTBP01000001">
    <property type="protein sequence ID" value="POM27417.1"/>
    <property type="molecule type" value="Genomic_DNA"/>
</dbReference>
<dbReference type="SUPFAM" id="SSF51735">
    <property type="entry name" value="NAD(P)-binding Rossmann-fold domains"/>
    <property type="match status" value="1"/>
</dbReference>
<reference evidence="2 3" key="1">
    <citation type="journal article" date="2017" name="Chemistry">
        <title>Isolation, Biosynthesis and Chemical Modifications of Rubterolones A-F: Rare Tropolone Alkaloids from Actinomadura sp. 5-2.</title>
        <authorList>
            <person name="Guo H."/>
            <person name="Benndorf R."/>
            <person name="Leichnitz D."/>
            <person name="Klassen J.L."/>
            <person name="Vollmers J."/>
            <person name="Gorls H."/>
            <person name="Steinacker M."/>
            <person name="Weigel C."/>
            <person name="Dahse H.M."/>
            <person name="Kaster A.K."/>
            <person name="de Beer Z.W."/>
            <person name="Poulsen M."/>
            <person name="Beemelmanns C."/>
        </authorList>
    </citation>
    <scope>NUCLEOTIDE SEQUENCE [LARGE SCALE GENOMIC DNA]</scope>
    <source>
        <strain evidence="2 3">5-2</strain>
    </source>
</reference>
<organism evidence="2 3">
    <name type="scientific">Actinomadura rubteroloni</name>
    <dbReference type="NCBI Taxonomy" id="1926885"/>
    <lineage>
        <taxon>Bacteria</taxon>
        <taxon>Bacillati</taxon>
        <taxon>Actinomycetota</taxon>
        <taxon>Actinomycetes</taxon>
        <taxon>Streptosporangiales</taxon>
        <taxon>Thermomonosporaceae</taxon>
        <taxon>Actinomadura</taxon>
    </lineage>
</organism>
<dbReference type="RefSeq" id="WP_103562238.1">
    <property type="nucleotide sequence ID" value="NZ_MTBP01000001.1"/>
</dbReference>
<dbReference type="Proteomes" id="UP000242367">
    <property type="component" value="Unassembled WGS sequence"/>
</dbReference>
<proteinExistence type="predicted"/>